<keyword evidence="4" id="KW-1185">Reference proteome</keyword>
<evidence type="ECO:0000256" key="1">
    <source>
        <dbReference type="SAM" id="Phobius"/>
    </source>
</evidence>
<gene>
    <name evidence="3" type="ORF">QQ020_09105</name>
</gene>
<dbReference type="Proteomes" id="UP001172083">
    <property type="component" value="Unassembled WGS sequence"/>
</dbReference>
<organism evidence="3 4">
    <name type="scientific">Agaribacillus aureus</name>
    <dbReference type="NCBI Taxonomy" id="3051825"/>
    <lineage>
        <taxon>Bacteria</taxon>
        <taxon>Pseudomonadati</taxon>
        <taxon>Bacteroidota</taxon>
        <taxon>Cytophagia</taxon>
        <taxon>Cytophagales</taxon>
        <taxon>Splendidivirgaceae</taxon>
        <taxon>Agaribacillus</taxon>
    </lineage>
</organism>
<reference evidence="3" key="1">
    <citation type="submission" date="2023-06" db="EMBL/GenBank/DDBJ databases">
        <title>Genomic of Agaribacillus aureum.</title>
        <authorList>
            <person name="Wang G."/>
        </authorList>
    </citation>
    <scope>NUCLEOTIDE SEQUENCE</scope>
    <source>
        <strain evidence="3">BMA12</strain>
    </source>
</reference>
<dbReference type="InterPro" id="IPR046232">
    <property type="entry name" value="DUF6265"/>
</dbReference>
<feature type="transmembrane region" description="Helical" evidence="1">
    <location>
        <begin position="6"/>
        <end position="26"/>
    </location>
</feature>
<dbReference type="EMBL" id="JAUJEB010000001">
    <property type="protein sequence ID" value="MDN5212208.1"/>
    <property type="molecule type" value="Genomic_DNA"/>
</dbReference>
<dbReference type="Pfam" id="PF19780">
    <property type="entry name" value="DUF6265"/>
    <property type="match status" value="1"/>
</dbReference>
<feature type="domain" description="DUF6265" evidence="2">
    <location>
        <begin position="54"/>
        <end position="161"/>
    </location>
</feature>
<name>A0ABT8L7J7_9BACT</name>
<accession>A0ABT8L7J7</accession>
<proteinExistence type="predicted"/>
<comment type="caution">
    <text evidence="3">The sequence shown here is derived from an EMBL/GenBank/DDBJ whole genome shotgun (WGS) entry which is preliminary data.</text>
</comment>
<keyword evidence="1" id="KW-0472">Membrane</keyword>
<evidence type="ECO:0000313" key="3">
    <source>
        <dbReference type="EMBL" id="MDN5212208.1"/>
    </source>
</evidence>
<evidence type="ECO:0000259" key="2">
    <source>
        <dbReference type="Pfam" id="PF19780"/>
    </source>
</evidence>
<keyword evidence="1" id="KW-1133">Transmembrane helix</keyword>
<evidence type="ECO:0000313" key="4">
    <source>
        <dbReference type="Proteomes" id="UP001172083"/>
    </source>
</evidence>
<sequence length="180" mass="20682">MKRQSLYIVLAVGITGSLSIMWILPLKAQETPTGKVIRAGETTQYYHGSVQDLDWLHGSWQGEGLGGTCQEVWEKPSGNTMMGMFKLIKEGKPVFYEFFVLVEEKGLIELRLKHFSPAFIGWETKDKFVSFKLVEVKDHKARFEGLTMEKVGDNHLRIYVAIKYEDGAVREELFEFQRQS</sequence>
<keyword evidence="1" id="KW-0812">Transmembrane</keyword>
<protein>
    <submittedName>
        <fullName evidence="3">DUF6265 family protein</fullName>
    </submittedName>
</protein>
<dbReference type="RefSeq" id="WP_346757530.1">
    <property type="nucleotide sequence ID" value="NZ_JAUJEB010000001.1"/>
</dbReference>